<reference evidence="4 5" key="1">
    <citation type="submission" date="2024-09" db="EMBL/GenBank/DDBJ databases">
        <authorList>
            <person name="Sun Q."/>
            <person name="Mori K."/>
        </authorList>
    </citation>
    <scope>NUCLEOTIDE SEQUENCE [LARGE SCALE GENOMIC DNA]</scope>
    <source>
        <strain evidence="4 5">JCM 15389</strain>
    </source>
</reference>
<feature type="region of interest" description="Disordered" evidence="3">
    <location>
        <begin position="1"/>
        <end position="37"/>
    </location>
</feature>
<comment type="caution">
    <text evidence="4">The sequence shown here is derived from an EMBL/GenBank/DDBJ whole genome shotgun (WGS) entry which is preliminary data.</text>
</comment>
<gene>
    <name evidence="4" type="ORF">ACFFRE_11400</name>
</gene>
<keyword evidence="4" id="KW-0966">Cell projection</keyword>
<dbReference type="InterPro" id="IPR005648">
    <property type="entry name" value="FlgD"/>
</dbReference>
<protein>
    <submittedName>
        <fullName evidence="4">Flagellar hook capping FlgD N-terminal domain-containing protein</fullName>
    </submittedName>
</protein>
<proteinExistence type="inferred from homology"/>
<feature type="compositionally biased region" description="Polar residues" evidence="3">
    <location>
        <begin position="1"/>
        <end position="26"/>
    </location>
</feature>
<evidence type="ECO:0000256" key="2">
    <source>
        <dbReference type="ARBA" id="ARBA00022795"/>
    </source>
</evidence>
<keyword evidence="2" id="KW-1005">Bacterial flagellum biogenesis</keyword>
<keyword evidence="4" id="KW-0282">Flagellum</keyword>
<dbReference type="EMBL" id="JBHLYQ010000145">
    <property type="protein sequence ID" value="MFC0082737.1"/>
    <property type="molecule type" value="Genomic_DNA"/>
</dbReference>
<dbReference type="Proteomes" id="UP001589788">
    <property type="component" value="Unassembled WGS sequence"/>
</dbReference>
<keyword evidence="4" id="KW-0969">Cilium</keyword>
<evidence type="ECO:0000256" key="1">
    <source>
        <dbReference type="ARBA" id="ARBA00010577"/>
    </source>
</evidence>
<evidence type="ECO:0000256" key="3">
    <source>
        <dbReference type="SAM" id="MobiDB-lite"/>
    </source>
</evidence>
<evidence type="ECO:0000313" key="5">
    <source>
        <dbReference type="Proteomes" id="UP001589788"/>
    </source>
</evidence>
<dbReference type="RefSeq" id="WP_377790369.1">
    <property type="nucleotide sequence ID" value="NZ_JBHLYQ010000145.1"/>
</dbReference>
<accession>A0ABV6C925</accession>
<comment type="similarity">
    <text evidence="1">Belongs to the FlgD family.</text>
</comment>
<dbReference type="Pfam" id="PF03963">
    <property type="entry name" value="FlgD"/>
    <property type="match status" value="1"/>
</dbReference>
<evidence type="ECO:0000313" key="4">
    <source>
        <dbReference type="EMBL" id="MFC0082737.1"/>
    </source>
</evidence>
<organism evidence="4 5">
    <name type="scientific">Aciditerrimonas ferrireducens</name>
    <dbReference type="NCBI Taxonomy" id="667306"/>
    <lineage>
        <taxon>Bacteria</taxon>
        <taxon>Bacillati</taxon>
        <taxon>Actinomycetota</taxon>
        <taxon>Acidimicrobiia</taxon>
        <taxon>Acidimicrobiales</taxon>
        <taxon>Acidimicrobiaceae</taxon>
        <taxon>Aciditerrimonas</taxon>
    </lineage>
</organism>
<sequence>MTTIDPTSALGTSQAAATQDQPTASASAAGGTNPLNQLDNTQTFLQLLVAQLENQDPLNPTDPTSFMTEISQLTSVEAQTTLANEQQVTAADSMLGDVVTGLDASGKSVSGVVTGVLLSSTGSPQLTVGPDGTAVALTSVTKVAQQGSTTGTSTTPMPTS</sequence>
<name>A0ABV6C925_9ACTN</name>
<keyword evidence="5" id="KW-1185">Reference proteome</keyword>